<feature type="non-terminal residue" evidence="3">
    <location>
        <position position="1"/>
    </location>
</feature>
<keyword evidence="4" id="KW-1185">Reference proteome</keyword>
<feature type="domain" description="C-type lectin" evidence="2">
    <location>
        <begin position="876"/>
        <end position="991"/>
    </location>
</feature>
<protein>
    <submittedName>
        <fullName evidence="3">Macrophage mannose receptor 1 isoform X2</fullName>
    </submittedName>
</protein>
<reference evidence="3" key="1">
    <citation type="submission" date="2018-07" db="EMBL/GenBank/DDBJ databases">
        <title>Comparative genomics of catfishes provides insights into carnivory and benthic adaptation.</title>
        <authorList>
            <person name="Zhang Y."/>
            <person name="Wang D."/>
            <person name="Peng Z."/>
            <person name="Zheng S."/>
            <person name="Shao F."/>
            <person name="Tao W."/>
        </authorList>
    </citation>
    <scope>NUCLEOTIDE SEQUENCE</scope>
    <source>
        <strain evidence="3">Chongqing</strain>
    </source>
</reference>
<feature type="domain" description="C-type lectin" evidence="2">
    <location>
        <begin position="513"/>
        <end position="629"/>
    </location>
</feature>
<sequence>TGFCTTGFCLSCQYHFINENKTWAEAQRYCRENYVDLASVDNAEEELALIKSTDFRSSKQTWIGLYEDLTSWKWSLDDDTFNVGERNFRNWYIQKPTNWNGNNLCAFMSVYSGDWYEFVCSATMSFVCFDGKANASETFILVYQHMNWNDAQGYCREHYTDLASVRNETENQKIRRLIHKSFNYYENIWIGLYRTRSWSDKSNSSFSNWKTGQPDNYGQSEYCTAVSFNNSDSGNWTDENCNQMLPFLCYNKSSSASTHVYHFVNKSKTWLDAQRYCRGNNTDLATINNMEEMTALLKTVNDSYSGLAWIGLYDDLDSWRWSLDDDSFYKDGEKLYRGWYQEPNNYNGKELCVFIQSDGTWADGDCSNYMTFVCYNGRNGTNDYIWVNQNRNWAQAQHYCRQYHKDLASVRNQADNSKIHNLVLSSQAWIGLYRTRLWSDQHGSTYENWRQATPYIPEQPDNGLYDYWKHGIQQCTAVSLEDSGQWTDEDCLATLPFICYNKFCTGSSCTLQYHYVTENKTWIEAQGHCRQNYTDLATINNMEDVGNLLDIVYGKYSGSAWIGLYDDLNSWKWSLDDDLLYKNGERDFRNWYIYKPTNWLENNMCVYFSVYYDTWWETYCQATLPFICFDGRRNASEMYIFVYQNMNWTDAQRYCRDHYTDLISVRSKTENQKIRSLFQGYYSIVWIGLYRTSKSWSDNSSYLFSNWNPGQPYNYGEMKYCTAASTGSGKWTNENCEQTFPFFCYRTTSSISHQYHFINENKTWTKAQKFCRENYTDLATINNMEDIHSLLNTTKGNYTGLAWIGLYADVENWRWSLEDDAFYKEGEREFRGWYHQPDNYNGKEMCVSMSHNGEWFDQPCVSRLGFVCFNSTNNKYVRISEGMTWEEAQRYCREKHTDLASVRNESELQQILNITQGFEVWIGLYRNRLWSDRSNSTFTYWRPEIQNYYIAEPNNGLYSYGQSGAQHCTALDSSGKWTDENCFSSFPFFCYS</sequence>
<keyword evidence="1" id="KW-1015">Disulfide bond</keyword>
<dbReference type="AlphaFoldDB" id="A0AAD5ABF1"/>
<keyword evidence="3" id="KW-0675">Receptor</keyword>
<organism evidence="3 4">
    <name type="scientific">Silurus asotus</name>
    <name type="common">Amur catfish</name>
    <name type="synonym">Parasilurus asotus</name>
    <dbReference type="NCBI Taxonomy" id="30991"/>
    <lineage>
        <taxon>Eukaryota</taxon>
        <taxon>Metazoa</taxon>
        <taxon>Chordata</taxon>
        <taxon>Craniata</taxon>
        <taxon>Vertebrata</taxon>
        <taxon>Euteleostomi</taxon>
        <taxon>Actinopterygii</taxon>
        <taxon>Neopterygii</taxon>
        <taxon>Teleostei</taxon>
        <taxon>Ostariophysi</taxon>
        <taxon>Siluriformes</taxon>
        <taxon>Siluridae</taxon>
        <taxon>Silurus</taxon>
    </lineage>
</organism>
<feature type="domain" description="C-type lectin" evidence="2">
    <location>
        <begin position="256"/>
        <end position="375"/>
    </location>
</feature>
<dbReference type="PANTHER" id="PTHR45784:SF3">
    <property type="entry name" value="C-TYPE LECTIN DOMAIN FAMILY 4 MEMBER K-LIKE-RELATED"/>
    <property type="match status" value="1"/>
</dbReference>
<dbReference type="EMBL" id="MU563656">
    <property type="protein sequence ID" value="KAI5612845.1"/>
    <property type="molecule type" value="Genomic_DNA"/>
</dbReference>
<name>A0AAD5ABF1_SILAS</name>
<accession>A0AAD5ABF1</accession>
<dbReference type="InterPro" id="IPR001304">
    <property type="entry name" value="C-type_lectin-like"/>
</dbReference>
<dbReference type="PROSITE" id="PS00615">
    <property type="entry name" value="C_TYPE_LECTIN_1"/>
    <property type="match status" value="2"/>
</dbReference>
<dbReference type="PROSITE" id="PS50041">
    <property type="entry name" value="C_TYPE_LECTIN_2"/>
    <property type="match status" value="8"/>
</dbReference>
<feature type="domain" description="C-type lectin" evidence="2">
    <location>
        <begin position="755"/>
        <end position="869"/>
    </location>
</feature>
<gene>
    <name evidence="3" type="ORF">C0J50_4577</name>
</gene>
<evidence type="ECO:0000313" key="3">
    <source>
        <dbReference type="EMBL" id="KAI5612845.1"/>
    </source>
</evidence>
<dbReference type="SMART" id="SM00034">
    <property type="entry name" value="CLECT"/>
    <property type="match status" value="8"/>
</dbReference>
<dbReference type="InterPro" id="IPR016186">
    <property type="entry name" value="C-type_lectin-like/link_sf"/>
</dbReference>
<dbReference type="Pfam" id="PF00059">
    <property type="entry name" value="Lectin_C"/>
    <property type="match status" value="8"/>
</dbReference>
<feature type="domain" description="C-type lectin" evidence="2">
    <location>
        <begin position="134"/>
        <end position="250"/>
    </location>
</feature>
<proteinExistence type="predicted"/>
<feature type="domain" description="C-type lectin" evidence="2">
    <location>
        <begin position="14"/>
        <end position="129"/>
    </location>
</feature>
<dbReference type="SUPFAM" id="SSF56436">
    <property type="entry name" value="C-type lectin-like"/>
    <property type="match status" value="8"/>
</dbReference>
<evidence type="ECO:0000313" key="4">
    <source>
        <dbReference type="Proteomes" id="UP001205998"/>
    </source>
</evidence>
<dbReference type="InterPro" id="IPR018378">
    <property type="entry name" value="C-type_lectin_CS"/>
</dbReference>
<comment type="caution">
    <text evidence="3">The sequence shown here is derived from an EMBL/GenBank/DDBJ whole genome shotgun (WGS) entry which is preliminary data.</text>
</comment>
<feature type="domain" description="C-type lectin" evidence="2">
    <location>
        <begin position="379"/>
        <end position="500"/>
    </location>
</feature>
<dbReference type="PANTHER" id="PTHR45784">
    <property type="entry name" value="C-TYPE LECTIN DOMAIN FAMILY 20 MEMBER A-RELATED"/>
    <property type="match status" value="1"/>
</dbReference>
<evidence type="ECO:0000256" key="1">
    <source>
        <dbReference type="ARBA" id="ARBA00023157"/>
    </source>
</evidence>
<dbReference type="Gene3D" id="3.10.100.10">
    <property type="entry name" value="Mannose-Binding Protein A, subunit A"/>
    <property type="match status" value="8"/>
</dbReference>
<dbReference type="Proteomes" id="UP001205998">
    <property type="component" value="Unassembled WGS sequence"/>
</dbReference>
<feature type="domain" description="C-type lectin" evidence="2">
    <location>
        <begin position="634"/>
        <end position="745"/>
    </location>
</feature>
<dbReference type="InterPro" id="IPR016187">
    <property type="entry name" value="CTDL_fold"/>
</dbReference>
<feature type="non-terminal residue" evidence="3">
    <location>
        <position position="992"/>
    </location>
</feature>
<evidence type="ECO:0000259" key="2">
    <source>
        <dbReference type="PROSITE" id="PS50041"/>
    </source>
</evidence>